<keyword evidence="4" id="KW-0067">ATP-binding</keyword>
<keyword evidence="1" id="KW-0723">Serine/threonine-protein kinase</keyword>
<dbReference type="EMBL" id="CP107941">
    <property type="protein sequence ID" value="WUI84251.1"/>
    <property type="molecule type" value="Genomic_DNA"/>
</dbReference>
<accession>A0ABZ1PKD6</accession>
<protein>
    <submittedName>
        <fullName evidence="4">ATP-binding protein</fullName>
    </submittedName>
</protein>
<proteinExistence type="predicted"/>
<feature type="region of interest" description="Disordered" evidence="2">
    <location>
        <begin position="1"/>
        <end position="40"/>
    </location>
</feature>
<organism evidence="4 5">
    <name type="scientific">Micromonospora zamorensis</name>
    <dbReference type="NCBI Taxonomy" id="709883"/>
    <lineage>
        <taxon>Bacteria</taxon>
        <taxon>Bacillati</taxon>
        <taxon>Actinomycetota</taxon>
        <taxon>Actinomycetes</taxon>
        <taxon>Micromonosporales</taxon>
        <taxon>Micromonosporaceae</taxon>
        <taxon>Micromonospora</taxon>
    </lineage>
</organism>
<gene>
    <name evidence="4" type="ORF">OG375_08010</name>
</gene>
<evidence type="ECO:0000313" key="5">
    <source>
        <dbReference type="Proteomes" id="UP001346877"/>
    </source>
</evidence>
<dbReference type="InterPro" id="IPR050267">
    <property type="entry name" value="Anti-sigma-factor_SerPK"/>
</dbReference>
<dbReference type="Gene3D" id="3.30.565.10">
    <property type="entry name" value="Histidine kinase-like ATPase, C-terminal domain"/>
    <property type="match status" value="1"/>
</dbReference>
<name>A0ABZ1PKD6_9ACTN</name>
<dbReference type="InterPro" id="IPR036890">
    <property type="entry name" value="HATPase_C_sf"/>
</dbReference>
<evidence type="ECO:0000256" key="1">
    <source>
        <dbReference type="ARBA" id="ARBA00022527"/>
    </source>
</evidence>
<reference evidence="4 5" key="1">
    <citation type="submission" date="2022-10" db="EMBL/GenBank/DDBJ databases">
        <title>The complete genomes of actinobacterial strains from the NBC collection.</title>
        <authorList>
            <person name="Joergensen T.S."/>
            <person name="Alvarez Arevalo M."/>
            <person name="Sterndorff E.B."/>
            <person name="Faurdal D."/>
            <person name="Vuksanovic O."/>
            <person name="Mourched A.-S."/>
            <person name="Charusanti P."/>
            <person name="Shaw S."/>
            <person name="Blin K."/>
            <person name="Weber T."/>
        </authorList>
    </citation>
    <scope>NUCLEOTIDE SEQUENCE [LARGE SCALE GENOMIC DNA]</scope>
    <source>
        <strain evidence="4 5">NBC_00396</strain>
    </source>
</reference>
<keyword evidence="1" id="KW-0808">Transferase</keyword>
<dbReference type="SUPFAM" id="SSF55874">
    <property type="entry name" value="ATPase domain of HSP90 chaperone/DNA topoisomerase II/histidine kinase"/>
    <property type="match status" value="1"/>
</dbReference>
<dbReference type="GO" id="GO:0005524">
    <property type="term" value="F:ATP binding"/>
    <property type="evidence" value="ECO:0007669"/>
    <property type="project" value="UniProtKB-KW"/>
</dbReference>
<feature type="compositionally biased region" description="Basic and acidic residues" evidence="2">
    <location>
        <begin position="1"/>
        <end position="25"/>
    </location>
</feature>
<evidence type="ECO:0000313" key="4">
    <source>
        <dbReference type="EMBL" id="WUI84251.1"/>
    </source>
</evidence>
<keyword evidence="1" id="KW-0418">Kinase</keyword>
<evidence type="ECO:0000259" key="3">
    <source>
        <dbReference type="Pfam" id="PF13581"/>
    </source>
</evidence>
<dbReference type="Proteomes" id="UP001346877">
    <property type="component" value="Chromosome"/>
</dbReference>
<dbReference type="PANTHER" id="PTHR35526">
    <property type="entry name" value="ANTI-SIGMA-F FACTOR RSBW-RELATED"/>
    <property type="match status" value="1"/>
</dbReference>
<keyword evidence="5" id="KW-1185">Reference proteome</keyword>
<dbReference type="PANTHER" id="PTHR35526:SF3">
    <property type="entry name" value="ANTI-SIGMA-F FACTOR RSBW"/>
    <property type="match status" value="1"/>
</dbReference>
<dbReference type="Pfam" id="PF13581">
    <property type="entry name" value="HATPase_c_2"/>
    <property type="match status" value="1"/>
</dbReference>
<sequence length="169" mass="17930">MSDGARRGEHVHGTRADRGDADRRPAAGGLMPAERRDTVVEQSVPAHVTDTMAYQVATDVRALRAFVSAGALARGLPPHRVELLTLAVSELATNTLQHTTGGGRVLLWAESGQLFCDVVDRGPAREFGQGMPSADSIRGRGLAIVEQVCDEVAVLTGPGETVVRIRLSL</sequence>
<keyword evidence="4" id="KW-0547">Nucleotide-binding</keyword>
<dbReference type="InterPro" id="IPR003594">
    <property type="entry name" value="HATPase_dom"/>
</dbReference>
<feature type="domain" description="Histidine kinase/HSP90-like ATPase" evidence="3">
    <location>
        <begin position="58"/>
        <end position="166"/>
    </location>
</feature>
<dbReference type="RefSeq" id="WP_328374180.1">
    <property type="nucleotide sequence ID" value="NZ_CP107941.1"/>
</dbReference>
<evidence type="ECO:0000256" key="2">
    <source>
        <dbReference type="SAM" id="MobiDB-lite"/>
    </source>
</evidence>
<dbReference type="CDD" id="cd16936">
    <property type="entry name" value="HATPase_RsbW-like"/>
    <property type="match status" value="1"/>
</dbReference>